<comment type="caution">
    <text evidence="3">The sequence shown here is derived from an EMBL/GenBank/DDBJ whole genome shotgun (WGS) entry which is preliminary data.</text>
</comment>
<dbReference type="Proteomes" id="UP000475325">
    <property type="component" value="Unassembled WGS sequence"/>
</dbReference>
<keyword evidence="2" id="KW-1133">Transmembrane helix</keyword>
<sequence length="484" mass="52580">MFLRYQTGRGEEGGNIQQNQHDGEILRGTGLNLSHTRLEPRQEVASTSISSSGGGTSFLVPDSVIMEPSTTYTNPGFIIVPQLTTLTESGSIVVKSQITVANIPAEQSIRPSPDDNGINLTALLTDTAPTPSPRPTMSSMTTTYRATSSVATRSPTSTSSPGKSESDEGVSPILIFVVVLVIAIGVILSTVSIILYRRSKKRHQKILEERKLEKAATTLRPFVMTPSGGRHESLPALPPPPPPQSPPSPPSQPSLPSQPSPPRVERKESGRMRKPSSLLPSPLHEFPHADFPVPPMIPRKNPSRPRIPIVPIPVEYDTTIPVTPPLNFKPRGLPETPSTSSSQGSQLRINPITRVPKLSIETSRQRLPSSSSLSIPSPGSRNKSLVSLESAIDPDLSFTVHGTSRLSTQVGEGSHENHYNSFTYWGDYDFSRRPFSRRRSTHASPTVTSPRLSPLGENSVWEDALMDVDYDSRTPTETGGSPRR</sequence>
<proteinExistence type="predicted"/>
<evidence type="ECO:0000256" key="2">
    <source>
        <dbReference type="SAM" id="Phobius"/>
    </source>
</evidence>
<feature type="region of interest" description="Disordered" evidence="1">
    <location>
        <begin position="218"/>
        <end position="302"/>
    </location>
</feature>
<feature type="compositionally biased region" description="Polar residues" evidence="1">
    <location>
        <begin position="144"/>
        <end position="163"/>
    </location>
</feature>
<gene>
    <name evidence="3" type="ORF">TWF102_002032</name>
</gene>
<feature type="compositionally biased region" description="Low complexity" evidence="1">
    <location>
        <begin position="124"/>
        <end position="143"/>
    </location>
</feature>
<name>A0A7C8J6C9_ORBOL</name>
<feature type="compositionally biased region" description="Polar residues" evidence="1">
    <location>
        <begin position="336"/>
        <end position="348"/>
    </location>
</feature>
<reference evidence="3 4" key="1">
    <citation type="submission" date="2019-06" db="EMBL/GenBank/DDBJ databases">
        <authorList>
            <person name="Palmer J.M."/>
        </authorList>
    </citation>
    <scope>NUCLEOTIDE SEQUENCE [LARGE SCALE GENOMIC DNA]</scope>
    <source>
        <strain evidence="3 4">TWF102</strain>
    </source>
</reference>
<feature type="compositionally biased region" description="Polar residues" evidence="1">
    <location>
        <begin position="442"/>
        <end position="451"/>
    </location>
</feature>
<feature type="compositionally biased region" description="Pro residues" evidence="1">
    <location>
        <begin position="236"/>
        <end position="262"/>
    </location>
</feature>
<feature type="compositionally biased region" description="Low complexity" evidence="1">
    <location>
        <begin position="365"/>
        <end position="381"/>
    </location>
</feature>
<dbReference type="EMBL" id="WIQW01000133">
    <property type="protein sequence ID" value="KAF3080885.1"/>
    <property type="molecule type" value="Genomic_DNA"/>
</dbReference>
<evidence type="ECO:0000256" key="1">
    <source>
        <dbReference type="SAM" id="MobiDB-lite"/>
    </source>
</evidence>
<evidence type="ECO:0000313" key="3">
    <source>
        <dbReference type="EMBL" id="KAF3080885.1"/>
    </source>
</evidence>
<feature type="region of interest" description="Disordered" evidence="1">
    <location>
        <begin position="323"/>
        <end position="383"/>
    </location>
</feature>
<feature type="region of interest" description="Disordered" evidence="1">
    <location>
        <begin position="124"/>
        <end position="168"/>
    </location>
</feature>
<evidence type="ECO:0000313" key="4">
    <source>
        <dbReference type="Proteomes" id="UP000475325"/>
    </source>
</evidence>
<keyword evidence="2" id="KW-0472">Membrane</keyword>
<accession>A0A7C8J6C9</accession>
<organism evidence="3 4">
    <name type="scientific">Orbilia oligospora</name>
    <name type="common">Nematode-trapping fungus</name>
    <name type="synonym">Arthrobotrys oligospora</name>
    <dbReference type="NCBI Taxonomy" id="2813651"/>
    <lineage>
        <taxon>Eukaryota</taxon>
        <taxon>Fungi</taxon>
        <taxon>Dikarya</taxon>
        <taxon>Ascomycota</taxon>
        <taxon>Pezizomycotina</taxon>
        <taxon>Orbiliomycetes</taxon>
        <taxon>Orbiliales</taxon>
        <taxon>Orbiliaceae</taxon>
        <taxon>Orbilia</taxon>
    </lineage>
</organism>
<protein>
    <submittedName>
        <fullName evidence="3">Uncharacterized protein</fullName>
    </submittedName>
</protein>
<feature type="region of interest" description="Disordered" evidence="1">
    <location>
        <begin position="437"/>
        <end position="456"/>
    </location>
</feature>
<keyword evidence="2" id="KW-0812">Transmembrane</keyword>
<feature type="transmembrane region" description="Helical" evidence="2">
    <location>
        <begin position="173"/>
        <end position="196"/>
    </location>
</feature>
<dbReference type="AlphaFoldDB" id="A0A7C8J6C9"/>